<accession>A0ABP5A3G2</accession>
<feature type="region of interest" description="Disordered" evidence="1">
    <location>
        <begin position="29"/>
        <end position="50"/>
    </location>
</feature>
<keyword evidence="3" id="KW-1185">Reference proteome</keyword>
<comment type="caution">
    <text evidence="2">The sequence shown here is derived from an EMBL/GenBank/DDBJ whole genome shotgun (WGS) entry which is preliminary data.</text>
</comment>
<feature type="compositionally biased region" description="Gly residues" evidence="1">
    <location>
        <begin position="39"/>
        <end position="50"/>
    </location>
</feature>
<organism evidence="2 3">
    <name type="scientific">Streptomyces sodiiphilus</name>
    <dbReference type="NCBI Taxonomy" id="226217"/>
    <lineage>
        <taxon>Bacteria</taxon>
        <taxon>Bacillati</taxon>
        <taxon>Actinomycetota</taxon>
        <taxon>Actinomycetes</taxon>
        <taxon>Kitasatosporales</taxon>
        <taxon>Streptomycetaceae</taxon>
        <taxon>Streptomyces</taxon>
    </lineage>
</organism>
<name>A0ABP5A3G2_9ACTN</name>
<dbReference type="RefSeq" id="WP_344259177.1">
    <property type="nucleotide sequence ID" value="NZ_BAAAMJ010000009.1"/>
</dbReference>
<gene>
    <name evidence="2" type="ORF">GCM10009716_10100</name>
</gene>
<evidence type="ECO:0000313" key="3">
    <source>
        <dbReference type="Proteomes" id="UP001501303"/>
    </source>
</evidence>
<dbReference type="Proteomes" id="UP001501303">
    <property type="component" value="Unassembled WGS sequence"/>
</dbReference>
<reference evidence="3" key="1">
    <citation type="journal article" date="2019" name="Int. J. Syst. Evol. Microbiol.">
        <title>The Global Catalogue of Microorganisms (GCM) 10K type strain sequencing project: providing services to taxonomists for standard genome sequencing and annotation.</title>
        <authorList>
            <consortium name="The Broad Institute Genomics Platform"/>
            <consortium name="The Broad Institute Genome Sequencing Center for Infectious Disease"/>
            <person name="Wu L."/>
            <person name="Ma J."/>
        </authorList>
    </citation>
    <scope>NUCLEOTIDE SEQUENCE [LARGE SCALE GENOMIC DNA]</scope>
    <source>
        <strain evidence="3">JCM 13581</strain>
    </source>
</reference>
<protein>
    <submittedName>
        <fullName evidence="2">Uncharacterized protein</fullName>
    </submittedName>
</protein>
<sequence length="50" mass="5193">MVMRASPARRSAAGPLAGVLRDLERRTRAVESHRPTAGPGVGDGPVGAVW</sequence>
<evidence type="ECO:0000313" key="2">
    <source>
        <dbReference type="EMBL" id="GAA1902216.1"/>
    </source>
</evidence>
<proteinExistence type="predicted"/>
<evidence type="ECO:0000256" key="1">
    <source>
        <dbReference type="SAM" id="MobiDB-lite"/>
    </source>
</evidence>
<dbReference type="EMBL" id="BAAAMJ010000009">
    <property type="protein sequence ID" value="GAA1902216.1"/>
    <property type="molecule type" value="Genomic_DNA"/>
</dbReference>